<comment type="caution">
    <text evidence="9">The sequence shown here is derived from an EMBL/GenBank/DDBJ whole genome shotgun (WGS) entry which is preliminary data.</text>
</comment>
<dbReference type="PANTHER" id="PTHR18964:SF149">
    <property type="entry name" value="BIFUNCTIONAL UDP-N-ACETYLGLUCOSAMINE 2-EPIMERASE_N-ACETYLMANNOSAMINE KINASE"/>
    <property type="match status" value="1"/>
</dbReference>
<keyword evidence="6" id="KW-0418">Kinase</keyword>
<keyword evidence="7" id="KW-0067">ATP-binding</keyword>
<organism evidence="9 10">
    <name type="scientific">Tigheibacillus halophilus</name>
    <dbReference type="NCBI Taxonomy" id="361280"/>
    <lineage>
        <taxon>Bacteria</taxon>
        <taxon>Bacillati</taxon>
        <taxon>Bacillota</taxon>
        <taxon>Bacilli</taxon>
        <taxon>Bacillales</taxon>
        <taxon>Bacillaceae</taxon>
        <taxon>Tigheibacillus</taxon>
    </lineage>
</organism>
<protein>
    <recommendedName>
        <fullName evidence="3">Glucokinase</fullName>
        <ecNumber evidence="2">2.7.1.2</ecNumber>
    </recommendedName>
    <alternativeName>
        <fullName evidence="8">Glucose kinase</fullName>
    </alternativeName>
</protein>
<proteinExistence type="inferred from homology"/>
<dbReference type="InterPro" id="IPR049874">
    <property type="entry name" value="ROK_cs"/>
</dbReference>
<dbReference type="GO" id="GO:0004340">
    <property type="term" value="F:glucokinase activity"/>
    <property type="evidence" value="ECO:0007669"/>
    <property type="project" value="UniProtKB-EC"/>
</dbReference>
<evidence type="ECO:0000313" key="9">
    <source>
        <dbReference type="EMBL" id="MDY0396685.1"/>
    </source>
</evidence>
<evidence type="ECO:0000256" key="1">
    <source>
        <dbReference type="ARBA" id="ARBA00006479"/>
    </source>
</evidence>
<dbReference type="Proteomes" id="UP001281447">
    <property type="component" value="Unassembled WGS sequence"/>
</dbReference>
<accession>A0ABU5CCH3</accession>
<name>A0ABU5CCH3_9BACI</name>
<comment type="similarity">
    <text evidence="1">Belongs to the ROK (NagC/XylR) family.</text>
</comment>
<gene>
    <name evidence="9" type="ORF">RWE15_23240</name>
</gene>
<evidence type="ECO:0000256" key="7">
    <source>
        <dbReference type="ARBA" id="ARBA00022840"/>
    </source>
</evidence>
<dbReference type="NCBIfam" id="TIGR00744">
    <property type="entry name" value="ROK_glcA_fam"/>
    <property type="match status" value="1"/>
</dbReference>
<keyword evidence="10" id="KW-1185">Reference proteome</keyword>
<keyword evidence="4 9" id="KW-0808">Transferase</keyword>
<sequence length="295" mass="30887">MQKWEIPTDQNGTSTSIVDDICSSIEKKLDQYGWGFADVEGIGVGAPGFIDGETGFIYQAVNIAGWRDVDLKGLFKKRTGLPISIENDANAAALGENWAGAGNSALNMAAITLGTGVGGGVIVNGKIVDGVNGTAGEIGHITIDPDGHPCNCGRRGCLETIASATGIARQAMEIVEKVPFSRLADIFHKSNGITAQDVFALAAENDAESQRIIDRTTDVLGRTLASLAAVINPSCIVIGGGVSKANDQLRVPLEQAFRKYALQRLAEVCEIKIAKLGNDAGLIGAASLVFNQNPH</sequence>
<evidence type="ECO:0000256" key="5">
    <source>
        <dbReference type="ARBA" id="ARBA00022741"/>
    </source>
</evidence>
<dbReference type="SUPFAM" id="SSF53067">
    <property type="entry name" value="Actin-like ATPase domain"/>
    <property type="match status" value="1"/>
</dbReference>
<reference evidence="9 10" key="1">
    <citation type="submission" date="2023-10" db="EMBL/GenBank/DDBJ databases">
        <title>Virgibacillus halophilus 5B73C genome.</title>
        <authorList>
            <person name="Miliotis G."/>
            <person name="Sengupta P."/>
            <person name="Hameed A."/>
            <person name="Chuvochina M."/>
            <person name="Mcdonagh F."/>
            <person name="Simpson A.C."/>
            <person name="Singh N.K."/>
            <person name="Rekha P.D."/>
            <person name="Raman K."/>
            <person name="Hugenholtz P."/>
            <person name="Venkateswaran K."/>
        </authorList>
    </citation>
    <scope>NUCLEOTIDE SEQUENCE [LARGE SCALE GENOMIC DNA]</scope>
    <source>
        <strain evidence="9 10">5B73C</strain>
    </source>
</reference>
<dbReference type="PROSITE" id="PS01125">
    <property type="entry name" value="ROK"/>
    <property type="match status" value="1"/>
</dbReference>
<dbReference type="PANTHER" id="PTHR18964">
    <property type="entry name" value="ROK (REPRESSOR, ORF, KINASE) FAMILY"/>
    <property type="match status" value="1"/>
</dbReference>
<dbReference type="Pfam" id="PF00480">
    <property type="entry name" value="ROK"/>
    <property type="match status" value="1"/>
</dbReference>
<evidence type="ECO:0000256" key="8">
    <source>
        <dbReference type="ARBA" id="ARBA00032386"/>
    </source>
</evidence>
<dbReference type="InterPro" id="IPR000600">
    <property type="entry name" value="ROK"/>
</dbReference>
<dbReference type="Gene3D" id="3.30.420.40">
    <property type="match status" value="2"/>
</dbReference>
<evidence type="ECO:0000256" key="4">
    <source>
        <dbReference type="ARBA" id="ARBA00022679"/>
    </source>
</evidence>
<evidence type="ECO:0000256" key="2">
    <source>
        <dbReference type="ARBA" id="ARBA00012323"/>
    </source>
</evidence>
<evidence type="ECO:0000256" key="6">
    <source>
        <dbReference type="ARBA" id="ARBA00022777"/>
    </source>
</evidence>
<dbReference type="InterPro" id="IPR043129">
    <property type="entry name" value="ATPase_NBD"/>
</dbReference>
<dbReference type="InterPro" id="IPR004654">
    <property type="entry name" value="ROK_glcA"/>
</dbReference>
<evidence type="ECO:0000313" key="10">
    <source>
        <dbReference type="Proteomes" id="UP001281447"/>
    </source>
</evidence>
<keyword evidence="5" id="KW-0547">Nucleotide-binding</keyword>
<dbReference type="EC" id="2.7.1.2" evidence="2"/>
<dbReference type="EMBL" id="JAWDIP010000004">
    <property type="protein sequence ID" value="MDY0396685.1"/>
    <property type="molecule type" value="Genomic_DNA"/>
</dbReference>
<evidence type="ECO:0000256" key="3">
    <source>
        <dbReference type="ARBA" id="ARBA00014701"/>
    </source>
</evidence>